<evidence type="ECO:0008006" key="3">
    <source>
        <dbReference type="Google" id="ProtNLM"/>
    </source>
</evidence>
<organism evidence="1 2">
    <name type="scientific">[Empedobacter] haloabium</name>
    <dbReference type="NCBI Taxonomy" id="592317"/>
    <lineage>
        <taxon>Bacteria</taxon>
        <taxon>Pseudomonadati</taxon>
        <taxon>Pseudomonadota</taxon>
        <taxon>Betaproteobacteria</taxon>
        <taxon>Burkholderiales</taxon>
        <taxon>Oxalobacteraceae</taxon>
        <taxon>Telluria group</taxon>
        <taxon>Telluria group incertae sedis</taxon>
    </lineage>
</organism>
<name>A0ABZ1UHF7_9BURK</name>
<sequence>MTIISTHDLHPSDVPPANCNWSTFSEFALTFDPMAEAKDESDQLPASATPSDISTAVALRYFLYCWQRIGNNQGGLTPEALEKVQTALHILRTKV</sequence>
<accession>A0ABZ1UHF7</accession>
<reference evidence="1 2" key="1">
    <citation type="journal article" date="2019" name="Int. J. Syst. Evol. Microbiol.">
        <title>The Draft Whole-Genome Sequence of the Antibiotic Producer Empedobacter haloabium ATCC 31962 Provides Indications for Its Taxonomic Reclassification.</title>
        <authorList>
            <person name="Miess H."/>
            <person name="Arlt P."/>
            <person name="Apel A.K."/>
            <person name="Weber T."/>
            <person name="Nieselt K."/>
            <person name="Hanssen F."/>
            <person name="Czemmel S."/>
            <person name="Nahnsen S."/>
            <person name="Gross H."/>
        </authorList>
    </citation>
    <scope>NUCLEOTIDE SEQUENCE [LARGE SCALE GENOMIC DNA]</scope>
    <source>
        <strain evidence="1 2">ATCC 31962</strain>
    </source>
</reference>
<keyword evidence="2" id="KW-1185">Reference proteome</keyword>
<dbReference type="Proteomes" id="UP000321323">
    <property type="component" value="Chromosome"/>
</dbReference>
<evidence type="ECO:0000313" key="2">
    <source>
        <dbReference type="Proteomes" id="UP000321323"/>
    </source>
</evidence>
<protein>
    <recommendedName>
        <fullName evidence="3">DUF3175 domain-containing protein</fullName>
    </recommendedName>
</protein>
<gene>
    <name evidence="1" type="ORF">E7V67_021110</name>
</gene>
<proteinExistence type="predicted"/>
<dbReference type="EMBL" id="CP136508">
    <property type="protein sequence ID" value="WUR12177.1"/>
    <property type="molecule type" value="Genomic_DNA"/>
</dbReference>
<evidence type="ECO:0000313" key="1">
    <source>
        <dbReference type="EMBL" id="WUR12177.1"/>
    </source>
</evidence>